<dbReference type="Gene3D" id="2.60.120.10">
    <property type="entry name" value="Jelly Rolls"/>
    <property type="match status" value="1"/>
</dbReference>
<name>A0AAD2CC46_9STRA</name>
<dbReference type="PANTHER" id="PTHR12461:SF105">
    <property type="entry name" value="HYPOXIA-INDUCIBLE FACTOR 1-ALPHA INHIBITOR"/>
    <property type="match status" value="1"/>
</dbReference>
<evidence type="ECO:0000313" key="4">
    <source>
        <dbReference type="Proteomes" id="UP001295423"/>
    </source>
</evidence>
<dbReference type="Pfam" id="PF13621">
    <property type="entry name" value="Cupin_8"/>
    <property type="match status" value="1"/>
</dbReference>
<reference evidence="3" key="1">
    <citation type="submission" date="2023-08" db="EMBL/GenBank/DDBJ databases">
        <authorList>
            <person name="Audoor S."/>
            <person name="Bilcke G."/>
        </authorList>
    </citation>
    <scope>NUCLEOTIDE SEQUENCE</scope>
</reference>
<dbReference type="SMART" id="SM00558">
    <property type="entry name" value="JmjC"/>
    <property type="match status" value="1"/>
</dbReference>
<gene>
    <name evidence="3" type="ORF">CYCCA115_LOCUS1423</name>
</gene>
<dbReference type="InterPro" id="IPR003347">
    <property type="entry name" value="JmjC_dom"/>
</dbReference>
<dbReference type="SUPFAM" id="SSF51197">
    <property type="entry name" value="Clavaminate synthase-like"/>
    <property type="match status" value="1"/>
</dbReference>
<accession>A0AAD2CC46</accession>
<sequence>MSASPVRWAAPRRIVNRLTKRFTRDLLQMVENNNTSPHDVLSRFPTSARLTVKQSTNRFFMYEEHAPNKIQDDDPMTPTITTTPMELADLLANKDDADDDDDADYHYYWTSPISSVAPTLLQDEFHWYQQLHHHDENGDDTTLDPSIHQRLDPRGPSLWMGTFGSGTQCHYDVANNVILQLHGTKRIRCFPPHVGVTHLHVFPDAHPRARKSQVKFETDDHDHDHDQSHNKEVAKNQQQHYPHFDQKNPPQPFLDITLHPGDALEIPAFWFHHVENGITSTTTTTTIRRPHRNEEQEPSVSLNSFVLSEPMMIAQQIFQKASQPMMRYNVSCTTEQVPGVLRGLGVALVQSLGLLPPCNDENDDEAAAVAYIQRNLLDARYAPLMVSWTTNEESNGASGTNTNIRVPITDEQQLAIETCIKSIRSDFEDLVMKEEDRIDDNNNDNEVLVDRNGIVVLVALHLLELWAVQMVGASSVYDAWKKALL</sequence>
<feature type="domain" description="JmjC" evidence="2">
    <location>
        <begin position="100"/>
        <end position="304"/>
    </location>
</feature>
<evidence type="ECO:0000313" key="3">
    <source>
        <dbReference type="EMBL" id="CAJ1928231.1"/>
    </source>
</evidence>
<dbReference type="Proteomes" id="UP001295423">
    <property type="component" value="Unassembled WGS sequence"/>
</dbReference>
<proteinExistence type="predicted"/>
<keyword evidence="4" id="KW-1185">Reference proteome</keyword>
<dbReference type="PANTHER" id="PTHR12461">
    <property type="entry name" value="HYPOXIA-INDUCIBLE FACTOR 1 ALPHA INHIBITOR-RELATED"/>
    <property type="match status" value="1"/>
</dbReference>
<dbReference type="InterPro" id="IPR014710">
    <property type="entry name" value="RmlC-like_jellyroll"/>
</dbReference>
<evidence type="ECO:0000259" key="2">
    <source>
        <dbReference type="PROSITE" id="PS51184"/>
    </source>
</evidence>
<dbReference type="InterPro" id="IPR041667">
    <property type="entry name" value="Cupin_8"/>
</dbReference>
<feature type="region of interest" description="Disordered" evidence="1">
    <location>
        <begin position="215"/>
        <end position="251"/>
    </location>
</feature>
<comment type="caution">
    <text evidence="3">The sequence shown here is derived from an EMBL/GenBank/DDBJ whole genome shotgun (WGS) entry which is preliminary data.</text>
</comment>
<evidence type="ECO:0000256" key="1">
    <source>
        <dbReference type="SAM" id="MobiDB-lite"/>
    </source>
</evidence>
<protein>
    <recommendedName>
        <fullName evidence="2">JmjC domain-containing protein</fullName>
    </recommendedName>
</protein>
<dbReference type="EMBL" id="CAKOGP040000036">
    <property type="protein sequence ID" value="CAJ1928231.1"/>
    <property type="molecule type" value="Genomic_DNA"/>
</dbReference>
<feature type="compositionally biased region" description="Basic and acidic residues" evidence="1">
    <location>
        <begin position="215"/>
        <end position="234"/>
    </location>
</feature>
<organism evidence="3 4">
    <name type="scientific">Cylindrotheca closterium</name>
    <dbReference type="NCBI Taxonomy" id="2856"/>
    <lineage>
        <taxon>Eukaryota</taxon>
        <taxon>Sar</taxon>
        <taxon>Stramenopiles</taxon>
        <taxon>Ochrophyta</taxon>
        <taxon>Bacillariophyta</taxon>
        <taxon>Bacillariophyceae</taxon>
        <taxon>Bacillariophycidae</taxon>
        <taxon>Bacillariales</taxon>
        <taxon>Bacillariaceae</taxon>
        <taxon>Cylindrotheca</taxon>
    </lineage>
</organism>
<dbReference type="AlphaFoldDB" id="A0AAD2CC46"/>
<dbReference type="PROSITE" id="PS51184">
    <property type="entry name" value="JMJC"/>
    <property type="match status" value="1"/>
</dbReference>